<dbReference type="GO" id="GO:0055085">
    <property type="term" value="P:transmembrane transport"/>
    <property type="evidence" value="ECO:0007669"/>
    <property type="project" value="InterPro"/>
</dbReference>
<dbReference type="AlphaFoldDB" id="B6GC88"/>
<dbReference type="InterPro" id="IPR035906">
    <property type="entry name" value="MetI-like_sf"/>
</dbReference>
<evidence type="ECO:0000256" key="3">
    <source>
        <dbReference type="ARBA" id="ARBA00022475"/>
    </source>
</evidence>
<evidence type="ECO:0000256" key="4">
    <source>
        <dbReference type="ARBA" id="ARBA00022692"/>
    </source>
</evidence>
<dbReference type="eggNOG" id="COG0601">
    <property type="taxonomic scope" value="Bacteria"/>
</dbReference>
<proteinExistence type="inferred from homology"/>
<dbReference type="Gene3D" id="1.10.3720.10">
    <property type="entry name" value="MetI-like"/>
    <property type="match status" value="1"/>
</dbReference>
<evidence type="ECO:0000259" key="8">
    <source>
        <dbReference type="PROSITE" id="PS50928"/>
    </source>
</evidence>
<reference evidence="9 10" key="1">
    <citation type="submission" date="2008-10" db="EMBL/GenBank/DDBJ databases">
        <title>Draft genome sequence of Collinsella stercoris (DSM 13279).</title>
        <authorList>
            <person name="Sudarsanam P."/>
            <person name="Ley R."/>
            <person name="Guruge J."/>
            <person name="Turnbaugh P.J."/>
            <person name="Mahowald M."/>
            <person name="Liep D."/>
            <person name="Gordon J."/>
        </authorList>
    </citation>
    <scope>NUCLEOTIDE SEQUENCE [LARGE SCALE GENOMIC DNA]</scope>
    <source>
        <strain evidence="9 10">DSM 13279</strain>
    </source>
</reference>
<reference evidence="9 10" key="2">
    <citation type="submission" date="2008-10" db="EMBL/GenBank/DDBJ databases">
        <authorList>
            <person name="Fulton L."/>
            <person name="Clifton S."/>
            <person name="Fulton B."/>
            <person name="Xu J."/>
            <person name="Minx P."/>
            <person name="Pepin K.H."/>
            <person name="Johnson M."/>
            <person name="Thiruvilangam P."/>
            <person name="Bhonagiri V."/>
            <person name="Nash W.E."/>
            <person name="Mardis E.R."/>
            <person name="Wilson R.K."/>
        </authorList>
    </citation>
    <scope>NUCLEOTIDE SEQUENCE [LARGE SCALE GENOMIC DNA]</scope>
    <source>
        <strain evidence="9 10">DSM 13279</strain>
    </source>
</reference>
<feature type="transmembrane region" description="Helical" evidence="7">
    <location>
        <begin position="20"/>
        <end position="40"/>
    </location>
</feature>
<dbReference type="RefSeq" id="WP_006721341.1">
    <property type="nucleotide sequence ID" value="NZ_CP085935.1"/>
</dbReference>
<dbReference type="CDD" id="cd06261">
    <property type="entry name" value="TM_PBP2"/>
    <property type="match status" value="1"/>
</dbReference>
<feature type="transmembrane region" description="Helical" evidence="7">
    <location>
        <begin position="146"/>
        <end position="175"/>
    </location>
</feature>
<comment type="similarity">
    <text evidence="7">Belongs to the binding-protein-dependent transport system permease family.</text>
</comment>
<dbReference type="HOGENOM" id="CLU_036879_0_2_11"/>
<keyword evidence="5 7" id="KW-1133">Transmembrane helix</keyword>
<feature type="transmembrane region" description="Helical" evidence="7">
    <location>
        <begin position="112"/>
        <end position="134"/>
    </location>
</feature>
<keyword evidence="4 7" id="KW-0812">Transmembrane</keyword>
<dbReference type="SUPFAM" id="SSF161098">
    <property type="entry name" value="MetI-like"/>
    <property type="match status" value="1"/>
</dbReference>
<evidence type="ECO:0000256" key="1">
    <source>
        <dbReference type="ARBA" id="ARBA00004651"/>
    </source>
</evidence>
<keyword evidence="6 7" id="KW-0472">Membrane</keyword>
<dbReference type="GeneID" id="98003400"/>
<dbReference type="PANTHER" id="PTHR43163">
    <property type="entry name" value="DIPEPTIDE TRANSPORT SYSTEM PERMEASE PROTEIN DPPB-RELATED"/>
    <property type="match status" value="1"/>
</dbReference>
<dbReference type="EMBL" id="ABXJ01000095">
    <property type="protein sequence ID" value="EEA90091.1"/>
    <property type="molecule type" value="Genomic_DNA"/>
</dbReference>
<keyword evidence="10" id="KW-1185">Reference proteome</keyword>
<feature type="transmembrane region" description="Helical" evidence="7">
    <location>
        <begin position="252"/>
        <end position="278"/>
    </location>
</feature>
<name>B6GC88_9ACTN</name>
<dbReference type="Proteomes" id="UP000003560">
    <property type="component" value="Unassembled WGS sequence"/>
</dbReference>
<feature type="transmembrane region" description="Helical" evidence="7">
    <location>
        <begin position="298"/>
        <end position="324"/>
    </location>
</feature>
<gene>
    <name evidence="9" type="ORF">COLSTE_01710</name>
</gene>
<feature type="domain" description="ABC transmembrane type-1" evidence="8">
    <location>
        <begin position="107"/>
        <end position="321"/>
    </location>
</feature>
<organism evidence="9 10">
    <name type="scientific">Collinsella stercoris DSM 13279</name>
    <dbReference type="NCBI Taxonomy" id="445975"/>
    <lineage>
        <taxon>Bacteria</taxon>
        <taxon>Bacillati</taxon>
        <taxon>Actinomycetota</taxon>
        <taxon>Coriobacteriia</taxon>
        <taxon>Coriobacteriales</taxon>
        <taxon>Coriobacteriaceae</taxon>
        <taxon>Collinsella</taxon>
    </lineage>
</organism>
<dbReference type="PANTHER" id="PTHR43163:SF9">
    <property type="entry name" value="ABC TRANSPORTER PERMEASE PROTEIN"/>
    <property type="match status" value="1"/>
</dbReference>
<evidence type="ECO:0000256" key="6">
    <source>
        <dbReference type="ARBA" id="ARBA00023136"/>
    </source>
</evidence>
<dbReference type="GO" id="GO:0005886">
    <property type="term" value="C:plasma membrane"/>
    <property type="evidence" value="ECO:0007669"/>
    <property type="project" value="UniProtKB-SubCell"/>
</dbReference>
<accession>B6GC88</accession>
<keyword evidence="3" id="KW-1003">Cell membrane</keyword>
<evidence type="ECO:0000256" key="2">
    <source>
        <dbReference type="ARBA" id="ARBA00022448"/>
    </source>
</evidence>
<protein>
    <submittedName>
        <fullName evidence="9">ABC transporter, permease protein</fullName>
    </submittedName>
</protein>
<feature type="transmembrane region" description="Helical" evidence="7">
    <location>
        <begin position="195"/>
        <end position="215"/>
    </location>
</feature>
<evidence type="ECO:0000256" key="7">
    <source>
        <dbReference type="RuleBase" id="RU363032"/>
    </source>
</evidence>
<keyword evidence="2 7" id="KW-0813">Transport</keyword>
<comment type="subcellular location">
    <subcellularLocation>
        <location evidence="1 7">Cell membrane</location>
        <topology evidence="1 7">Multi-pass membrane protein</topology>
    </subcellularLocation>
</comment>
<evidence type="ECO:0000313" key="10">
    <source>
        <dbReference type="Proteomes" id="UP000003560"/>
    </source>
</evidence>
<dbReference type="PROSITE" id="PS50928">
    <property type="entry name" value="ABC_TM1"/>
    <property type="match status" value="1"/>
</dbReference>
<dbReference type="Pfam" id="PF00528">
    <property type="entry name" value="BPD_transp_1"/>
    <property type="match status" value="1"/>
</dbReference>
<evidence type="ECO:0000256" key="5">
    <source>
        <dbReference type="ARBA" id="ARBA00022989"/>
    </source>
</evidence>
<dbReference type="STRING" id="445975.COLSTE_01710"/>
<sequence>MRYRGVGHIGRFALRELLRFCLLMLAVSLATFALVAASPIDPVQANVGQQALMGMSAAKRAQLAEHWGAGTPLLERYALWAQGALHGDWGVSLRYNAPVAQVVGERFASSCALMLTAWVLSGVIGVLLGIVAGIHRDEPVDCGIHGACIVLSSTPAFCVGIVALMVFSVALGWFPLGFSAPIGVHAADVSLLERIHHMALPALTLALTGVPSVALHTREKVIDVMGSDYVRFARARGESTGSILRRHGVRNLIVPALTLQLASVGEVFGGSVLVEQVFSYPGLGQAAVTAGLGGDAPLLVGIALGSAAFVFAGNALANVLHALIDPRVREGRRDDASR</sequence>
<evidence type="ECO:0000313" key="9">
    <source>
        <dbReference type="EMBL" id="EEA90091.1"/>
    </source>
</evidence>
<dbReference type="InterPro" id="IPR000515">
    <property type="entry name" value="MetI-like"/>
</dbReference>
<comment type="caution">
    <text evidence="9">The sequence shown here is derived from an EMBL/GenBank/DDBJ whole genome shotgun (WGS) entry which is preliminary data.</text>
</comment>